<name>A0A1A9LFT1_9FLAO</name>
<comment type="caution">
    <text evidence="2">The sequence shown here is derived from an EMBL/GenBank/DDBJ whole genome shotgun (WGS) entry which is preliminary data.</text>
</comment>
<dbReference type="Gene3D" id="1.10.260.40">
    <property type="entry name" value="lambda repressor-like DNA-binding domains"/>
    <property type="match status" value="1"/>
</dbReference>
<evidence type="ECO:0000313" key="2">
    <source>
        <dbReference type="EMBL" id="OAD91305.1"/>
    </source>
</evidence>
<protein>
    <submittedName>
        <fullName evidence="2">Transcriptional regulator</fullName>
    </submittedName>
</protein>
<proteinExistence type="predicted"/>
<dbReference type="CDD" id="cd00093">
    <property type="entry name" value="HTH_XRE"/>
    <property type="match status" value="1"/>
</dbReference>
<dbReference type="InterPro" id="IPR010982">
    <property type="entry name" value="Lambda_DNA-bd_dom_sf"/>
</dbReference>
<organism evidence="2 3">
    <name type="scientific">Aequorivita soesokkakensis</name>
    <dbReference type="NCBI Taxonomy" id="1385699"/>
    <lineage>
        <taxon>Bacteria</taxon>
        <taxon>Pseudomonadati</taxon>
        <taxon>Bacteroidota</taxon>
        <taxon>Flavobacteriia</taxon>
        <taxon>Flavobacteriales</taxon>
        <taxon>Flavobacteriaceae</taxon>
        <taxon>Aequorivita</taxon>
    </lineage>
</organism>
<dbReference type="GO" id="GO:0003677">
    <property type="term" value="F:DNA binding"/>
    <property type="evidence" value="ECO:0007669"/>
    <property type="project" value="InterPro"/>
</dbReference>
<sequence>MINSKDFVKRLEKILDYYNLTATAFAEEIAFNRSTISHLLSGRNKPSLEFILKLLQKFPEVEMNWLLFGKGSFPSTSETKTSIPFSKQNLASEAGKTLDLFTEENNVAEKKPVQISQNTTSIEKIVIFYRDGSFNVYQN</sequence>
<evidence type="ECO:0000259" key="1">
    <source>
        <dbReference type="PROSITE" id="PS50943"/>
    </source>
</evidence>
<dbReference type="PROSITE" id="PS50943">
    <property type="entry name" value="HTH_CROC1"/>
    <property type="match status" value="1"/>
</dbReference>
<dbReference type="InterPro" id="IPR001387">
    <property type="entry name" value="Cro/C1-type_HTH"/>
</dbReference>
<dbReference type="AlphaFoldDB" id="A0A1A9LFT1"/>
<dbReference type="OrthoDB" id="1034290at2"/>
<dbReference type="STRING" id="1385699.A7A78_12685"/>
<reference evidence="2 3" key="1">
    <citation type="submission" date="2016-05" db="EMBL/GenBank/DDBJ databases">
        <title>Genome sequencing of Vitellibacter soesokkakensis RSSK-12.</title>
        <authorList>
            <person name="Thevarajoo S."/>
            <person name="Selvaratnam C."/>
            <person name="Goh K.M."/>
            <person name="Chan K.-G."/>
            <person name="Chong C.S."/>
        </authorList>
    </citation>
    <scope>NUCLEOTIDE SEQUENCE [LARGE SCALE GENOMIC DNA]</scope>
    <source>
        <strain evidence="2 3">RSSK-12</strain>
    </source>
</reference>
<dbReference type="RefSeq" id="WP_068761961.1">
    <property type="nucleotide sequence ID" value="NZ_LXIE01000020.1"/>
</dbReference>
<feature type="domain" description="HTH cro/C1-type" evidence="1">
    <location>
        <begin position="11"/>
        <end position="66"/>
    </location>
</feature>
<dbReference type="EMBL" id="LXIE01000020">
    <property type="protein sequence ID" value="OAD91305.1"/>
    <property type="molecule type" value="Genomic_DNA"/>
</dbReference>
<keyword evidence="3" id="KW-1185">Reference proteome</keyword>
<accession>A0A1A9LFT1</accession>
<dbReference type="SUPFAM" id="SSF47413">
    <property type="entry name" value="lambda repressor-like DNA-binding domains"/>
    <property type="match status" value="1"/>
</dbReference>
<evidence type="ECO:0000313" key="3">
    <source>
        <dbReference type="Proteomes" id="UP000077552"/>
    </source>
</evidence>
<dbReference type="Proteomes" id="UP000077552">
    <property type="component" value="Unassembled WGS sequence"/>
</dbReference>
<gene>
    <name evidence="2" type="ORF">A7A78_12685</name>
</gene>
<dbReference type="Pfam" id="PF01381">
    <property type="entry name" value="HTH_3"/>
    <property type="match status" value="1"/>
</dbReference>
<dbReference type="SMART" id="SM00530">
    <property type="entry name" value="HTH_XRE"/>
    <property type="match status" value="1"/>
</dbReference>